<gene>
    <name evidence="1" type="ORF">GKA01_04150</name>
</gene>
<sequence>MSDTSLTPTPDASAPTPVLTVCVTCRRGLSTAELGDAPTPGRQFFNALADEADELGIMLQSVECMSLCGQGGTATISTTGKRTLLLGNLGMEKIDDFKEWLKLYSASKTGMVPASRRAASLSDMIIARLPPDLTTDKK</sequence>
<evidence type="ECO:0000313" key="1">
    <source>
        <dbReference type="EMBL" id="GEK95218.1"/>
    </source>
</evidence>
<dbReference type="OrthoDB" id="424426at2"/>
<dbReference type="InterPro" id="IPR012863">
    <property type="entry name" value="DUF1636"/>
</dbReference>
<dbReference type="AlphaFoldDB" id="A0A511B454"/>
<reference evidence="1 2" key="1">
    <citation type="submission" date="2019-07" db="EMBL/GenBank/DDBJ databases">
        <title>Whole genome shotgun sequence of Gluconobacter kanchanaburiensis NBRC 103587.</title>
        <authorList>
            <person name="Hosoyama A."/>
            <person name="Uohara A."/>
            <person name="Ohji S."/>
            <person name="Ichikawa N."/>
        </authorList>
    </citation>
    <scope>NUCLEOTIDE SEQUENCE [LARGE SCALE GENOMIC DNA]</scope>
    <source>
        <strain evidence="1 2">NBRC 103587</strain>
    </source>
</reference>
<accession>A0A511B454</accession>
<keyword evidence="2" id="KW-1185">Reference proteome</keyword>
<dbReference type="Pfam" id="PF07845">
    <property type="entry name" value="DUF1636"/>
    <property type="match status" value="1"/>
</dbReference>
<proteinExistence type="predicted"/>
<dbReference type="CDD" id="cd02980">
    <property type="entry name" value="TRX_Fd_family"/>
    <property type="match status" value="1"/>
</dbReference>
<organism evidence="1 2">
    <name type="scientific">Gluconobacter kanchanaburiensis NBRC 103587</name>
    <dbReference type="NCBI Taxonomy" id="1307948"/>
    <lineage>
        <taxon>Bacteria</taxon>
        <taxon>Pseudomonadati</taxon>
        <taxon>Pseudomonadota</taxon>
        <taxon>Alphaproteobacteria</taxon>
        <taxon>Acetobacterales</taxon>
        <taxon>Acetobacteraceae</taxon>
        <taxon>Gluconobacter</taxon>
    </lineage>
</organism>
<dbReference type="Proteomes" id="UP000321079">
    <property type="component" value="Unassembled WGS sequence"/>
</dbReference>
<dbReference type="RefSeq" id="WP_146858754.1">
    <property type="nucleotide sequence ID" value="NZ_BARK01000001.1"/>
</dbReference>
<dbReference type="EMBL" id="BJVA01000002">
    <property type="protein sequence ID" value="GEK95218.1"/>
    <property type="molecule type" value="Genomic_DNA"/>
</dbReference>
<comment type="caution">
    <text evidence="1">The sequence shown here is derived from an EMBL/GenBank/DDBJ whole genome shotgun (WGS) entry which is preliminary data.</text>
</comment>
<evidence type="ECO:0000313" key="2">
    <source>
        <dbReference type="Proteomes" id="UP000321079"/>
    </source>
</evidence>
<protein>
    <submittedName>
        <fullName evidence="1">Metal-binding protein</fullName>
    </submittedName>
</protein>
<name>A0A511B454_9PROT</name>